<dbReference type="RefSeq" id="WP_381537855.1">
    <property type="nucleotide sequence ID" value="NZ_JBHUGI010000027.1"/>
</dbReference>
<protein>
    <submittedName>
        <fullName evidence="2">DegT/DnrJ/EryC1/StrS family aminotransferase</fullName>
    </submittedName>
</protein>
<dbReference type="Pfam" id="PF01041">
    <property type="entry name" value="DegT_DnrJ_EryC1"/>
    <property type="match status" value="1"/>
</dbReference>
<accession>A0ABW4SGC4</accession>
<dbReference type="InterPro" id="IPR015424">
    <property type="entry name" value="PyrdxlP-dep_Trfase"/>
</dbReference>
<evidence type="ECO:0000313" key="2">
    <source>
        <dbReference type="EMBL" id="MFD1928475.1"/>
    </source>
</evidence>
<dbReference type="EMBL" id="JBHUGI010000027">
    <property type="protein sequence ID" value="MFD1928475.1"/>
    <property type="molecule type" value="Genomic_DNA"/>
</dbReference>
<comment type="caution">
    <text evidence="2">The sequence shown here is derived from an EMBL/GenBank/DDBJ whole genome shotgun (WGS) entry which is preliminary data.</text>
</comment>
<keyword evidence="2" id="KW-0032">Aminotransferase</keyword>
<dbReference type="PANTHER" id="PTHR30244:SF34">
    <property type="entry name" value="DTDP-4-AMINO-4,6-DIDEOXYGALACTOSE TRANSAMINASE"/>
    <property type="match status" value="1"/>
</dbReference>
<dbReference type="InterPro" id="IPR015422">
    <property type="entry name" value="PyrdxlP-dep_Trfase_small"/>
</dbReference>
<sequence>MNNNKMSSNLKHIPHNRPTIGHVEEMMALKVLKSGWLAQGCEVEKFENEFCDYLMIPRGSAVAVSSGSAALFLALLALKAKGKNVSLPTYSCSALRNAICLAGGNPVFVDSMLESPNIDLARIDHSTRIAIVPHMFGMPQNILNNKSAISVIEDCAQALGALNNKIPIGLQGDVGIFSFYATKLMTTGGQGGMVVSRKSPIIDYVRDYRLFDGRKDEKNRFNFQMTDIQAAIGRAQLIKLPMFLDRRSEIYNQYKEAGFQLLDSEVGLQPVRFRSIIRTEKQVELIKALSLENISATIPVQTDELLSSNIQFPNALYWTENTVSLPIYPSLTDEEVKRIIKVVKTVL</sequence>
<comment type="similarity">
    <text evidence="1">Belongs to the DegT/DnrJ/EryC1 family.</text>
</comment>
<dbReference type="Gene3D" id="3.40.640.10">
    <property type="entry name" value="Type I PLP-dependent aspartate aminotransferase-like (Major domain)"/>
    <property type="match status" value="1"/>
</dbReference>
<evidence type="ECO:0000313" key="3">
    <source>
        <dbReference type="Proteomes" id="UP001597218"/>
    </source>
</evidence>
<dbReference type="SUPFAM" id="SSF53383">
    <property type="entry name" value="PLP-dependent transferases"/>
    <property type="match status" value="1"/>
</dbReference>
<dbReference type="InterPro" id="IPR000653">
    <property type="entry name" value="DegT/StrS_aminotransferase"/>
</dbReference>
<name>A0ABW4SGC4_9BACL</name>
<organism evidence="2 3">
    <name type="scientific">Sporosarcina siberiensis</name>
    <dbReference type="NCBI Taxonomy" id="1365606"/>
    <lineage>
        <taxon>Bacteria</taxon>
        <taxon>Bacillati</taxon>
        <taxon>Bacillota</taxon>
        <taxon>Bacilli</taxon>
        <taxon>Bacillales</taxon>
        <taxon>Caryophanaceae</taxon>
        <taxon>Sporosarcina</taxon>
    </lineage>
</organism>
<keyword evidence="2" id="KW-0808">Transferase</keyword>
<dbReference type="Proteomes" id="UP001597218">
    <property type="component" value="Unassembled WGS sequence"/>
</dbReference>
<dbReference type="InterPro" id="IPR015421">
    <property type="entry name" value="PyrdxlP-dep_Trfase_major"/>
</dbReference>
<gene>
    <name evidence="2" type="ORF">ACFSFY_10480</name>
</gene>
<evidence type="ECO:0000256" key="1">
    <source>
        <dbReference type="RuleBase" id="RU004508"/>
    </source>
</evidence>
<proteinExistence type="inferred from homology"/>
<dbReference type="PANTHER" id="PTHR30244">
    <property type="entry name" value="TRANSAMINASE"/>
    <property type="match status" value="1"/>
</dbReference>
<keyword evidence="3" id="KW-1185">Reference proteome</keyword>
<dbReference type="GO" id="GO:0008483">
    <property type="term" value="F:transaminase activity"/>
    <property type="evidence" value="ECO:0007669"/>
    <property type="project" value="UniProtKB-KW"/>
</dbReference>
<dbReference type="Gene3D" id="3.90.1150.10">
    <property type="entry name" value="Aspartate Aminotransferase, domain 1"/>
    <property type="match status" value="1"/>
</dbReference>
<dbReference type="PIRSF" id="PIRSF000390">
    <property type="entry name" value="PLP_StrS"/>
    <property type="match status" value="1"/>
</dbReference>
<reference evidence="3" key="1">
    <citation type="journal article" date="2019" name="Int. J. Syst. Evol. Microbiol.">
        <title>The Global Catalogue of Microorganisms (GCM) 10K type strain sequencing project: providing services to taxonomists for standard genome sequencing and annotation.</title>
        <authorList>
            <consortium name="The Broad Institute Genomics Platform"/>
            <consortium name="The Broad Institute Genome Sequencing Center for Infectious Disease"/>
            <person name="Wu L."/>
            <person name="Ma J."/>
        </authorList>
    </citation>
    <scope>NUCLEOTIDE SEQUENCE [LARGE SCALE GENOMIC DNA]</scope>
    <source>
        <strain evidence="3">CGMCC 4.7177</strain>
    </source>
</reference>
<keyword evidence="1" id="KW-0663">Pyridoxal phosphate</keyword>